<evidence type="ECO:0000256" key="9">
    <source>
        <dbReference type="SAM" id="MobiDB-lite"/>
    </source>
</evidence>
<feature type="compositionally biased region" description="Pro residues" evidence="9">
    <location>
        <begin position="664"/>
        <end position="678"/>
    </location>
</feature>
<evidence type="ECO:0000256" key="6">
    <source>
        <dbReference type="ARBA" id="ARBA00022837"/>
    </source>
</evidence>
<dbReference type="PANTHER" id="PTHR42884">
    <property type="entry name" value="PROPROTEIN CONVERTASE SUBTILISIN/KEXIN-RELATED"/>
    <property type="match status" value="1"/>
</dbReference>
<feature type="active site" description="Charge relay system" evidence="7 8">
    <location>
        <position position="256"/>
    </location>
</feature>
<dbReference type="InterPro" id="IPR015500">
    <property type="entry name" value="Peptidase_S8_subtilisin-rel"/>
</dbReference>
<feature type="region of interest" description="Disordered" evidence="9">
    <location>
        <begin position="810"/>
        <end position="832"/>
    </location>
</feature>
<keyword evidence="10" id="KW-1133">Transmembrane helix</keyword>
<dbReference type="Pfam" id="PF00082">
    <property type="entry name" value="Peptidase_S8"/>
    <property type="match status" value="1"/>
</dbReference>
<keyword evidence="6" id="KW-0106">Calcium</keyword>
<feature type="domain" description="P/Homo B" evidence="12">
    <location>
        <begin position="525"/>
        <end position="659"/>
    </location>
</feature>
<evidence type="ECO:0000256" key="4">
    <source>
        <dbReference type="ARBA" id="ARBA00022801"/>
    </source>
</evidence>
<evidence type="ECO:0000256" key="5">
    <source>
        <dbReference type="ARBA" id="ARBA00022825"/>
    </source>
</evidence>
<dbReference type="eggNOG" id="KOG3525">
    <property type="taxonomic scope" value="Eukaryota"/>
</dbReference>
<dbReference type="PROSITE" id="PS51829">
    <property type="entry name" value="P_HOMO_B"/>
    <property type="match status" value="1"/>
</dbReference>
<dbReference type="PROSITE" id="PS00137">
    <property type="entry name" value="SUBTILASE_HIS"/>
    <property type="match status" value="1"/>
</dbReference>
<dbReference type="Pfam" id="PF01483">
    <property type="entry name" value="P_proprotein"/>
    <property type="match status" value="1"/>
</dbReference>
<evidence type="ECO:0000256" key="7">
    <source>
        <dbReference type="PIRSR" id="PIRSR615500-1"/>
    </source>
</evidence>
<dbReference type="InterPro" id="IPR002884">
    <property type="entry name" value="P_dom"/>
</dbReference>
<dbReference type="GO" id="GO:0016485">
    <property type="term" value="P:protein processing"/>
    <property type="evidence" value="ECO:0007669"/>
    <property type="project" value="TreeGrafter"/>
</dbReference>
<dbReference type="PROSITE" id="PS51892">
    <property type="entry name" value="SUBTILASE"/>
    <property type="match status" value="1"/>
</dbReference>
<dbReference type="PROSITE" id="PS00136">
    <property type="entry name" value="SUBTILASE_ASP"/>
    <property type="match status" value="1"/>
</dbReference>
<keyword evidence="3 11" id="KW-0732">Signal</keyword>
<dbReference type="OrthoDB" id="300641at2759"/>
<organism evidence="13 14">
    <name type="scientific">Allomyces macrogynus (strain ATCC 38327)</name>
    <name type="common">Allomyces javanicus var. macrogynus</name>
    <dbReference type="NCBI Taxonomy" id="578462"/>
    <lineage>
        <taxon>Eukaryota</taxon>
        <taxon>Fungi</taxon>
        <taxon>Fungi incertae sedis</taxon>
        <taxon>Blastocladiomycota</taxon>
        <taxon>Blastocladiomycetes</taxon>
        <taxon>Blastocladiales</taxon>
        <taxon>Blastocladiaceae</taxon>
        <taxon>Allomyces</taxon>
    </lineage>
</organism>
<dbReference type="PRINTS" id="PR00723">
    <property type="entry name" value="SUBTILISIN"/>
</dbReference>
<keyword evidence="14" id="KW-1185">Reference proteome</keyword>
<dbReference type="InterPro" id="IPR022398">
    <property type="entry name" value="Peptidase_S8_His-AS"/>
</dbReference>
<dbReference type="FunFam" id="3.40.50.200:FF:000005">
    <property type="entry name" value="Proprotein convertase subtilisin/kexin type 7"/>
    <property type="match status" value="1"/>
</dbReference>
<dbReference type="GO" id="GO:0005802">
    <property type="term" value="C:trans-Golgi network"/>
    <property type="evidence" value="ECO:0007669"/>
    <property type="project" value="TreeGrafter"/>
</dbReference>
<dbReference type="SUPFAM" id="SSF49785">
    <property type="entry name" value="Galactose-binding domain-like"/>
    <property type="match status" value="1"/>
</dbReference>
<dbReference type="InterPro" id="IPR023827">
    <property type="entry name" value="Peptidase_S8_Asp-AS"/>
</dbReference>
<dbReference type="OMA" id="CCGLGIY"/>
<evidence type="ECO:0000256" key="2">
    <source>
        <dbReference type="ARBA" id="ARBA00022670"/>
    </source>
</evidence>
<evidence type="ECO:0000256" key="10">
    <source>
        <dbReference type="SAM" id="Phobius"/>
    </source>
</evidence>
<evidence type="ECO:0000313" key="13">
    <source>
        <dbReference type="EMBL" id="KNE61389.1"/>
    </source>
</evidence>
<sequence length="853" mass="91166">MSVPSRTAASRGVPTRNRRHAPFSASAALLIAALALLLAAASPAQTLADPAPPHRMDHANYHYFAVRVHDGADPRLAARDVAAAVHCPVAHSVELVGPVGNLPRHFLYRAPAECQTMLAKRDPDAPLHSHLVRHALEAHNDIAYVEPQIPKRRLHKRAPTALTQADAQAVFDTANIRDPGFLQQWHLYNRVNPRSDINVTGVWAQGVFGHNVTVALVDDGLDFDAADLRDQFDLQGSYDFNDHGKEPRPRLADDYHGTRCAGEVAAARNDACGVGVAFGARVAGIRILSGQLTTADEAAAYTYAHETNHIYSCSFGPEDNGAVVEGPSELVHDAFRHGVEQGRGGLGSIYVFASGNGGRQDDDCNADGYANSNYTITIGAVDRNDQVPWYAENCAAQLAVTYSGGSRGTAGIFTTDVGASKCTDNHSGTSAAAPIGAGIFALVLSERPDLTWRTLQYLVVETAVPFDLDIPSHAWSRLPSGRYFSHHFGYGKLDAYALVSAARTRPNVLHAVAVQSAWHAVKLPISAMAKRDRFVSAVAGIGLGSVNHTITVPPSQVEAVGARRNGTEYVTATVWIDHEQRGDLELDLVSPHGVVSHLLVRRPYDYSDKGFQNWTMSTVQHWGEDPTGNWTLVVMDKSNPKAGGTLRGWSLQVYMEANATTAAVPPPPRPPSSRPIPPASTSALAAPAPPSSPAPVPPASTDPPAPTSSSDAETSSPPDTRPPTDPAAEELSAAHVLGVLITCTLSAGALLGTLTFLVRSGHWKKCVPRSWRGDRGTGGNDDYEFMKLGPDSGGRLADHEVLFDSFLDDEEEEDEEAQRGRAAMHVEDDDGADGENVVLFAASTSPGLRPVAR</sequence>
<dbReference type="InterPro" id="IPR008979">
    <property type="entry name" value="Galactose-bd-like_sf"/>
</dbReference>
<feature type="transmembrane region" description="Helical" evidence="10">
    <location>
        <begin position="736"/>
        <end position="758"/>
    </location>
</feature>
<dbReference type="InterPro" id="IPR034182">
    <property type="entry name" value="Kexin/furin"/>
</dbReference>
<proteinExistence type="inferred from homology"/>
<reference evidence="13 14" key="1">
    <citation type="submission" date="2009-11" db="EMBL/GenBank/DDBJ databases">
        <title>Annotation of Allomyces macrogynus ATCC 38327.</title>
        <authorList>
            <consortium name="The Broad Institute Genome Sequencing Platform"/>
            <person name="Russ C."/>
            <person name="Cuomo C."/>
            <person name="Burger G."/>
            <person name="Gray M.W."/>
            <person name="Holland P.W.H."/>
            <person name="King N."/>
            <person name="Lang F.B.F."/>
            <person name="Roger A.J."/>
            <person name="Ruiz-Trillo I."/>
            <person name="Young S.K."/>
            <person name="Zeng Q."/>
            <person name="Gargeya S."/>
            <person name="Fitzgerald M."/>
            <person name="Haas B."/>
            <person name="Abouelleil A."/>
            <person name="Alvarado L."/>
            <person name="Arachchi H.M."/>
            <person name="Berlin A."/>
            <person name="Chapman S.B."/>
            <person name="Gearin G."/>
            <person name="Goldberg J."/>
            <person name="Griggs A."/>
            <person name="Gujja S."/>
            <person name="Hansen M."/>
            <person name="Heiman D."/>
            <person name="Howarth C."/>
            <person name="Larimer J."/>
            <person name="Lui A."/>
            <person name="MacDonald P.J.P."/>
            <person name="McCowen C."/>
            <person name="Montmayeur A."/>
            <person name="Murphy C."/>
            <person name="Neiman D."/>
            <person name="Pearson M."/>
            <person name="Priest M."/>
            <person name="Roberts A."/>
            <person name="Saif S."/>
            <person name="Shea T."/>
            <person name="Sisk P."/>
            <person name="Stolte C."/>
            <person name="Sykes S."/>
            <person name="Wortman J."/>
            <person name="Nusbaum C."/>
            <person name="Birren B."/>
        </authorList>
    </citation>
    <scope>NUCLEOTIDE SEQUENCE [LARGE SCALE GENOMIC DNA]</scope>
    <source>
        <strain evidence="13 14">ATCC 38327</strain>
    </source>
</reference>
<evidence type="ECO:0000256" key="11">
    <source>
        <dbReference type="SAM" id="SignalP"/>
    </source>
</evidence>
<evidence type="ECO:0000259" key="12">
    <source>
        <dbReference type="PROSITE" id="PS51829"/>
    </source>
</evidence>
<keyword evidence="10" id="KW-0472">Membrane</keyword>
<feature type="signal peptide" evidence="11">
    <location>
        <begin position="1"/>
        <end position="48"/>
    </location>
</feature>
<feature type="region of interest" description="Disordered" evidence="9">
    <location>
        <begin position="661"/>
        <end position="727"/>
    </location>
</feature>
<evidence type="ECO:0000256" key="1">
    <source>
        <dbReference type="ARBA" id="ARBA00005325"/>
    </source>
</evidence>
<keyword evidence="4 8" id="KW-0378">Hydrolase</keyword>
<feature type="chain" id="PRO_5005548032" description="P/Homo B domain-containing protein" evidence="11">
    <location>
        <begin position="49"/>
        <end position="853"/>
    </location>
</feature>
<dbReference type="SUPFAM" id="SSF52743">
    <property type="entry name" value="Subtilisin-like"/>
    <property type="match status" value="1"/>
</dbReference>
<dbReference type="InterPro" id="IPR036852">
    <property type="entry name" value="Peptidase_S8/S53_dom_sf"/>
</dbReference>
<dbReference type="VEuPathDB" id="FungiDB:AMAG_06218"/>
<dbReference type="Gene3D" id="2.60.120.260">
    <property type="entry name" value="Galactose-binding domain-like"/>
    <property type="match status" value="1"/>
</dbReference>
<accession>A0A0L0SG17</accession>
<dbReference type="InterPro" id="IPR023828">
    <property type="entry name" value="Peptidase_S8_Ser-AS"/>
</dbReference>
<protein>
    <recommendedName>
        <fullName evidence="12">P/Homo B domain-containing protein</fullName>
    </recommendedName>
</protein>
<gene>
    <name evidence="13" type="ORF">AMAG_06218</name>
</gene>
<reference evidence="13 14" key="2">
    <citation type="submission" date="2009-11" db="EMBL/GenBank/DDBJ databases">
        <title>The Genome Sequence of Allomyces macrogynus strain ATCC 38327.</title>
        <authorList>
            <consortium name="The Broad Institute Genome Sequencing Platform"/>
            <person name="Russ C."/>
            <person name="Cuomo C."/>
            <person name="Shea T."/>
            <person name="Young S.K."/>
            <person name="Zeng Q."/>
            <person name="Koehrsen M."/>
            <person name="Haas B."/>
            <person name="Borodovsky M."/>
            <person name="Guigo R."/>
            <person name="Alvarado L."/>
            <person name="Berlin A."/>
            <person name="Borenstein D."/>
            <person name="Chen Z."/>
            <person name="Engels R."/>
            <person name="Freedman E."/>
            <person name="Gellesch M."/>
            <person name="Goldberg J."/>
            <person name="Griggs A."/>
            <person name="Gujja S."/>
            <person name="Heiman D."/>
            <person name="Hepburn T."/>
            <person name="Howarth C."/>
            <person name="Jen D."/>
            <person name="Larson L."/>
            <person name="Lewis B."/>
            <person name="Mehta T."/>
            <person name="Park D."/>
            <person name="Pearson M."/>
            <person name="Roberts A."/>
            <person name="Saif S."/>
            <person name="Shenoy N."/>
            <person name="Sisk P."/>
            <person name="Stolte C."/>
            <person name="Sykes S."/>
            <person name="Walk T."/>
            <person name="White J."/>
            <person name="Yandava C."/>
            <person name="Burger G."/>
            <person name="Gray M.W."/>
            <person name="Holland P.W.H."/>
            <person name="King N."/>
            <person name="Lang F.B.F."/>
            <person name="Roger A.J."/>
            <person name="Ruiz-Trillo I."/>
            <person name="Lander E."/>
            <person name="Nusbaum C."/>
        </authorList>
    </citation>
    <scope>NUCLEOTIDE SEQUENCE [LARGE SCALE GENOMIC DNA]</scope>
    <source>
        <strain evidence="13 14">ATCC 38327</strain>
    </source>
</reference>
<name>A0A0L0SG17_ALLM3</name>
<feature type="compositionally biased region" description="Pro residues" evidence="9">
    <location>
        <begin position="687"/>
        <end position="706"/>
    </location>
</feature>
<dbReference type="Proteomes" id="UP000054350">
    <property type="component" value="Unassembled WGS sequence"/>
</dbReference>
<feature type="active site" description="Charge relay system" evidence="7 8">
    <location>
        <position position="430"/>
    </location>
</feature>
<keyword evidence="2 8" id="KW-0645">Protease</keyword>
<dbReference type="GO" id="GO:0004252">
    <property type="term" value="F:serine-type endopeptidase activity"/>
    <property type="evidence" value="ECO:0007669"/>
    <property type="project" value="UniProtKB-UniRule"/>
</dbReference>
<dbReference type="AlphaFoldDB" id="A0A0L0SG17"/>
<dbReference type="GO" id="GO:0000139">
    <property type="term" value="C:Golgi membrane"/>
    <property type="evidence" value="ECO:0007669"/>
    <property type="project" value="TreeGrafter"/>
</dbReference>
<evidence type="ECO:0000256" key="3">
    <source>
        <dbReference type="ARBA" id="ARBA00022729"/>
    </source>
</evidence>
<dbReference type="Gene3D" id="3.40.50.200">
    <property type="entry name" value="Peptidase S8/S53 domain"/>
    <property type="match status" value="1"/>
</dbReference>
<dbReference type="PROSITE" id="PS00138">
    <property type="entry name" value="SUBTILASE_SER"/>
    <property type="match status" value="1"/>
</dbReference>
<keyword evidence="5 8" id="KW-0720">Serine protease</keyword>
<evidence type="ECO:0000313" key="14">
    <source>
        <dbReference type="Proteomes" id="UP000054350"/>
    </source>
</evidence>
<dbReference type="EMBL" id="GG745338">
    <property type="protein sequence ID" value="KNE61389.1"/>
    <property type="molecule type" value="Genomic_DNA"/>
</dbReference>
<dbReference type="InterPro" id="IPR000209">
    <property type="entry name" value="Peptidase_S8/S53_dom"/>
</dbReference>
<dbReference type="PANTHER" id="PTHR42884:SF14">
    <property type="entry name" value="NEUROENDOCRINE CONVERTASE 1"/>
    <property type="match status" value="1"/>
</dbReference>
<feature type="active site" description="Charge relay system" evidence="7 8">
    <location>
        <position position="218"/>
    </location>
</feature>
<comment type="similarity">
    <text evidence="1">Belongs to the peptidase S8 family. Furin subfamily.</text>
</comment>
<dbReference type="STRING" id="578462.A0A0L0SG17"/>
<feature type="compositionally biased region" description="Low complexity" evidence="9">
    <location>
        <begin position="707"/>
        <end position="718"/>
    </location>
</feature>
<keyword evidence="10" id="KW-0812">Transmembrane</keyword>
<evidence type="ECO:0000256" key="8">
    <source>
        <dbReference type="PROSITE-ProRule" id="PRU01240"/>
    </source>
</evidence>
<dbReference type="CDD" id="cd04059">
    <property type="entry name" value="Peptidases_S8_Protein_convertases_Kexins_Furin-like"/>
    <property type="match status" value="1"/>
</dbReference>